<name>A0A1I2IEN0_9BACL</name>
<dbReference type="Proteomes" id="UP000183410">
    <property type="component" value="Unassembled WGS sequence"/>
</dbReference>
<dbReference type="RefSeq" id="WP_046234279.1">
    <property type="nucleotide sequence ID" value="NZ_FONN01000033.1"/>
</dbReference>
<dbReference type="PANTHER" id="PTHR30204:SF83">
    <property type="entry name" value="TRANSCRIPTIONAL REGULATOR, MERR FAMILY"/>
    <property type="match status" value="1"/>
</dbReference>
<dbReference type="SMART" id="SM00422">
    <property type="entry name" value="HTH_MERR"/>
    <property type="match status" value="1"/>
</dbReference>
<dbReference type="InterPro" id="IPR047057">
    <property type="entry name" value="MerR_fam"/>
</dbReference>
<accession>A0A1I2IEN0</accession>
<evidence type="ECO:0000313" key="4">
    <source>
        <dbReference type="Proteomes" id="UP000183410"/>
    </source>
</evidence>
<dbReference type="Gene3D" id="1.10.1660.10">
    <property type="match status" value="1"/>
</dbReference>
<evidence type="ECO:0000256" key="1">
    <source>
        <dbReference type="ARBA" id="ARBA00023125"/>
    </source>
</evidence>
<dbReference type="PROSITE" id="PS50937">
    <property type="entry name" value="HTH_MERR_2"/>
    <property type="match status" value="1"/>
</dbReference>
<dbReference type="InterPro" id="IPR000551">
    <property type="entry name" value="MerR-type_HTH_dom"/>
</dbReference>
<dbReference type="InterPro" id="IPR009061">
    <property type="entry name" value="DNA-bd_dom_put_sf"/>
</dbReference>
<proteinExistence type="predicted"/>
<feature type="domain" description="HTH merR-type" evidence="2">
    <location>
        <begin position="4"/>
        <end position="73"/>
    </location>
</feature>
<dbReference type="OrthoDB" id="9811174at2"/>
<evidence type="ECO:0000313" key="3">
    <source>
        <dbReference type="EMBL" id="SFF39547.1"/>
    </source>
</evidence>
<dbReference type="GO" id="GO:0003700">
    <property type="term" value="F:DNA-binding transcription factor activity"/>
    <property type="evidence" value="ECO:0007669"/>
    <property type="project" value="InterPro"/>
</dbReference>
<dbReference type="PANTHER" id="PTHR30204">
    <property type="entry name" value="REDOX-CYCLING DRUG-SENSING TRANSCRIPTIONAL ACTIVATOR SOXR"/>
    <property type="match status" value="1"/>
</dbReference>
<sequence>MPEAFTMKEMMEQFQVSEDALRYYEKIDLLPPVARKNNGHRIYNQSHKEALLMIHCLKKTGMSLQELKPIIKLQLDENTSTNSEWRERLGAYQKKIELQQQALQQITDMIKMKLQTGQKFGEHSPVQPQIQSIFKP</sequence>
<organism evidence="3 4">
    <name type="scientific">Paenibacillus algorifonticola</name>
    <dbReference type="NCBI Taxonomy" id="684063"/>
    <lineage>
        <taxon>Bacteria</taxon>
        <taxon>Bacillati</taxon>
        <taxon>Bacillota</taxon>
        <taxon>Bacilli</taxon>
        <taxon>Bacillales</taxon>
        <taxon>Paenibacillaceae</taxon>
        <taxon>Paenibacillus</taxon>
    </lineage>
</organism>
<keyword evidence="4" id="KW-1185">Reference proteome</keyword>
<gene>
    <name evidence="3" type="ORF">SAMN04487969_13318</name>
</gene>
<dbReference type="Pfam" id="PF13411">
    <property type="entry name" value="MerR_1"/>
    <property type="match status" value="1"/>
</dbReference>
<reference evidence="4" key="1">
    <citation type="submission" date="2016-10" db="EMBL/GenBank/DDBJ databases">
        <authorList>
            <person name="Varghese N."/>
            <person name="Submissions S."/>
        </authorList>
    </citation>
    <scope>NUCLEOTIDE SEQUENCE [LARGE SCALE GENOMIC DNA]</scope>
    <source>
        <strain evidence="4">CGMCC 1.10223</strain>
    </source>
</reference>
<protein>
    <submittedName>
        <fullName evidence="3">DNA-binding transcriptional regulator, MerR family</fullName>
    </submittedName>
</protein>
<evidence type="ECO:0000259" key="2">
    <source>
        <dbReference type="PROSITE" id="PS50937"/>
    </source>
</evidence>
<dbReference type="EMBL" id="FONN01000033">
    <property type="protein sequence ID" value="SFF39547.1"/>
    <property type="molecule type" value="Genomic_DNA"/>
</dbReference>
<dbReference type="AlphaFoldDB" id="A0A1I2IEN0"/>
<keyword evidence="1 3" id="KW-0238">DNA-binding</keyword>
<dbReference type="GO" id="GO:0003677">
    <property type="term" value="F:DNA binding"/>
    <property type="evidence" value="ECO:0007669"/>
    <property type="project" value="UniProtKB-KW"/>
</dbReference>
<dbReference type="SUPFAM" id="SSF46955">
    <property type="entry name" value="Putative DNA-binding domain"/>
    <property type="match status" value="1"/>
</dbReference>